<comment type="caution">
    <text evidence="2">The sequence shown here is derived from an EMBL/GenBank/DDBJ whole genome shotgun (WGS) entry which is preliminary data.</text>
</comment>
<dbReference type="EMBL" id="MLAW01000002">
    <property type="protein sequence ID" value="OJJ27217.1"/>
    <property type="molecule type" value="Genomic_DNA"/>
</dbReference>
<dbReference type="PANTHER" id="PTHR37946:SF1">
    <property type="entry name" value="SLL1969 PROTEIN"/>
    <property type="match status" value="1"/>
</dbReference>
<feature type="domain" description="AB hydrolase-1" evidence="1">
    <location>
        <begin position="5"/>
        <end position="105"/>
    </location>
</feature>
<dbReference type="InterPro" id="IPR029058">
    <property type="entry name" value="AB_hydrolase_fold"/>
</dbReference>
<evidence type="ECO:0000259" key="1">
    <source>
        <dbReference type="Pfam" id="PF00561"/>
    </source>
</evidence>
<organism evidence="2 3">
    <name type="scientific">Roseofilum reptotaenium AO1-A</name>
    <dbReference type="NCBI Taxonomy" id="1925591"/>
    <lineage>
        <taxon>Bacteria</taxon>
        <taxon>Bacillati</taxon>
        <taxon>Cyanobacteriota</taxon>
        <taxon>Cyanophyceae</taxon>
        <taxon>Desertifilales</taxon>
        <taxon>Desertifilaceae</taxon>
        <taxon>Roseofilum</taxon>
    </lineage>
</organism>
<dbReference type="SUPFAM" id="SSF53474">
    <property type="entry name" value="alpha/beta-Hydrolases"/>
    <property type="match status" value="1"/>
</dbReference>
<sequence length="198" mass="22318">MTTRNPVLLIHGIDDTGAVFRKMAAVLERQGWLTHALDLVPNNGKVGLDRLAEQIQGYVERTFSQDTHLDIVAFSMGGIISRYYLQRLGGLERCDRFITLSSPHHGSLMSYVRQNPGCLQMRPKSQFLQDLNRDFDQLNSVQFTSIWTPNDLMILPAKSSNVPVGKNITVPVLIHPWMLTDDRIIELVGQYLKKTGVG</sequence>
<keyword evidence="3" id="KW-1185">Reference proteome</keyword>
<dbReference type="AlphaFoldDB" id="A0A1L9QX91"/>
<dbReference type="Gene3D" id="3.40.50.1820">
    <property type="entry name" value="alpha/beta hydrolase"/>
    <property type="match status" value="1"/>
</dbReference>
<protein>
    <submittedName>
        <fullName evidence="2">Lipase</fullName>
    </submittedName>
</protein>
<dbReference type="PANTHER" id="PTHR37946">
    <property type="entry name" value="SLL1969 PROTEIN"/>
    <property type="match status" value="1"/>
</dbReference>
<evidence type="ECO:0000313" key="2">
    <source>
        <dbReference type="EMBL" id="OJJ27217.1"/>
    </source>
</evidence>
<dbReference type="InterPro" id="IPR000073">
    <property type="entry name" value="AB_hydrolase_1"/>
</dbReference>
<dbReference type="Proteomes" id="UP000183940">
    <property type="component" value="Unassembled WGS sequence"/>
</dbReference>
<accession>A0A1L9QX91</accession>
<dbReference type="STRING" id="1925591.BI308_01635"/>
<gene>
    <name evidence="2" type="ORF">BI308_01635</name>
</gene>
<proteinExistence type="predicted"/>
<name>A0A1L9QX91_9CYAN</name>
<reference evidence="2" key="1">
    <citation type="submission" date="2016-10" db="EMBL/GenBank/DDBJ databases">
        <title>CRISPR-Cas defence system in Roseofilum reptotaenium: evidence of a bacteriophage-cyanobacterium arms race in the coral black band disease.</title>
        <authorList>
            <person name="Buerger P."/>
            <person name="Wood-Charlson E.M."/>
            <person name="Weynberg K.D."/>
            <person name="Willis B."/>
            <person name="Van Oppen M.J."/>
        </authorList>
    </citation>
    <scope>NUCLEOTIDE SEQUENCE [LARGE SCALE GENOMIC DNA]</scope>
    <source>
        <strain evidence="2">AO1-A</strain>
    </source>
</reference>
<evidence type="ECO:0000313" key="3">
    <source>
        <dbReference type="Proteomes" id="UP000183940"/>
    </source>
</evidence>
<dbReference type="Pfam" id="PF00561">
    <property type="entry name" value="Abhydrolase_1"/>
    <property type="match status" value="1"/>
</dbReference>